<gene>
    <name evidence="2" type="ORF">VIN7_7837</name>
</gene>
<keyword evidence="3" id="KW-1185">Reference proteome</keyword>
<dbReference type="EMBL" id="AGVY01000261">
    <property type="protein sequence ID" value="EHN01830.1"/>
    <property type="molecule type" value="Genomic_DNA"/>
</dbReference>
<name>H0GWG9_SACCK</name>
<comment type="caution">
    <text evidence="2">The sequence shown here is derived from an EMBL/GenBank/DDBJ whole genome shotgun (WGS) entry which is preliminary data.</text>
</comment>
<feature type="domain" description="Mitochondrial resolvase Ydc2 catalytic" evidence="1">
    <location>
        <begin position="11"/>
        <end position="357"/>
    </location>
</feature>
<dbReference type="PhylomeDB" id="H0GWG9"/>
<dbReference type="InterPro" id="IPR015242">
    <property type="entry name" value="Ydc2_cat"/>
</dbReference>
<dbReference type="GO" id="GO:0000403">
    <property type="term" value="F:Y-form DNA binding"/>
    <property type="evidence" value="ECO:0007669"/>
    <property type="project" value="TreeGrafter"/>
</dbReference>
<dbReference type="PANTHER" id="PTHR28072">
    <property type="entry name" value="CRUCIFORM CUTTING ENDONUCLEASE 1, MITOCHONDRIAL-RELATED"/>
    <property type="match status" value="1"/>
</dbReference>
<dbReference type="OrthoDB" id="4041867at2759"/>
<dbReference type="GO" id="GO:0004520">
    <property type="term" value="F:DNA endonuclease activity"/>
    <property type="evidence" value="ECO:0007669"/>
    <property type="project" value="TreeGrafter"/>
</dbReference>
<dbReference type="GO" id="GO:0005739">
    <property type="term" value="C:mitochondrion"/>
    <property type="evidence" value="ECO:0007669"/>
    <property type="project" value="TreeGrafter"/>
</dbReference>
<protein>
    <submittedName>
        <fullName evidence="2">Mrs1p</fullName>
    </submittedName>
</protein>
<dbReference type="AlphaFoldDB" id="H0GWG9"/>
<dbReference type="HOGENOM" id="CLU_055501_0_0_1"/>
<dbReference type="InterPro" id="IPR039197">
    <property type="entry name" value="Mrs1/Cce1"/>
</dbReference>
<evidence type="ECO:0000259" key="1">
    <source>
        <dbReference type="Pfam" id="PF09159"/>
    </source>
</evidence>
<dbReference type="PANTHER" id="PTHR28072:SF1">
    <property type="entry name" value="CRUCIFORM CUTTING ENDONUCLEASE 1, MITOCHONDRIAL-RELATED"/>
    <property type="match status" value="1"/>
</dbReference>
<reference evidence="2 3" key="1">
    <citation type="journal article" date="2012" name="FEMS Yeast Res.">
        <title>The genome sequence of the wine yeast VIN7 reveals an allotriploid hybrid genome with Saccharomyces cerevisiae and Saccharomyces kudriavzevii origins.</title>
        <authorList>
            <person name="Borneman A.R."/>
            <person name="Desany B.A."/>
            <person name="Riches D."/>
            <person name="Affourtit J.P."/>
            <person name="Forgan A.H."/>
            <person name="Pretorius I.S."/>
            <person name="Egholm M."/>
            <person name="Chambers P.J."/>
        </authorList>
    </citation>
    <scope>NUCLEOTIDE SEQUENCE [LARGE SCALE GENOMIC DNA]</scope>
    <source>
        <strain evidence="2 3">VIN7</strain>
    </source>
</reference>
<dbReference type="Pfam" id="PF09159">
    <property type="entry name" value="Ydc2-catalyt"/>
    <property type="match status" value="1"/>
</dbReference>
<evidence type="ECO:0000313" key="3">
    <source>
        <dbReference type="Proteomes" id="UP000009009"/>
    </source>
</evidence>
<sequence>MSPKNLARSVIPAIDLYCRKANFKTLKFLSMILCSKKDWYDNRKAPVRNFLVARCTIFEQLRARLAEEGKVNLFSVFLKNDSFAFCKMTVDNKFDTRLVNWQNIPFDYTFSTERRQHISLLPTDTLFATEKIISVLGPSPRMTNFVSIERHRAPLLDFSCKLQLNILEHLLYAKCQGVQLSSPDGETRLLAAISNPEFIDAFWCDLTPIRASLMENPSITVPQEYQIYDPLIRASIKEIVTKRLLRSAFDNDIDPLMRLCLDTDWKFKLPTLSSTTDLDFSLKNCLSLDTREDAHDMAEVFLSAMASSRTLRTYSNLVDIVMKENGKFDSGILKEFNDYVKQEKLNLQNFQADSSEFLKDVKL</sequence>
<proteinExistence type="predicted"/>
<evidence type="ECO:0000313" key="2">
    <source>
        <dbReference type="EMBL" id="EHN01830.1"/>
    </source>
</evidence>
<dbReference type="Proteomes" id="UP000009009">
    <property type="component" value="Unassembled WGS sequence"/>
</dbReference>
<accession>H0GWG9</accession>
<organism evidence="2 3">
    <name type="scientific">Saccharomyces cerevisiae x Saccharomyces kudriavzevii (strain VIN7)</name>
    <name type="common">Yeast</name>
    <dbReference type="NCBI Taxonomy" id="1095631"/>
    <lineage>
        <taxon>Eukaryota</taxon>
        <taxon>Fungi</taxon>
        <taxon>Dikarya</taxon>
        <taxon>Ascomycota</taxon>
        <taxon>Saccharomycotina</taxon>
        <taxon>Saccharomycetes</taxon>
        <taxon>Saccharomycetales</taxon>
        <taxon>Saccharomycetaceae</taxon>
        <taxon>Saccharomyces</taxon>
    </lineage>
</organism>
<dbReference type="GO" id="GO:0070336">
    <property type="term" value="F:flap-structured DNA binding"/>
    <property type="evidence" value="ECO:0007669"/>
    <property type="project" value="TreeGrafter"/>
</dbReference>
<dbReference type="GO" id="GO:0000402">
    <property type="term" value="F:crossed form four-way junction DNA binding"/>
    <property type="evidence" value="ECO:0007669"/>
    <property type="project" value="TreeGrafter"/>
</dbReference>